<dbReference type="HOGENOM" id="CLU_087973_1_0_1"/>
<dbReference type="EMBL" id="KN818321">
    <property type="protein sequence ID" value="KIL59143.1"/>
    <property type="molecule type" value="Genomic_DNA"/>
</dbReference>
<dbReference type="InParanoid" id="A0A0C2WS46"/>
<dbReference type="Proteomes" id="UP000054549">
    <property type="component" value="Unassembled WGS sequence"/>
</dbReference>
<name>A0A0C2WS46_AMAMK</name>
<gene>
    <name evidence="1" type="ORF">M378DRAFT_275298</name>
</gene>
<sequence length="124" mass="14378">MSVALDSDFIDKKYFFLNSNLRAKFEFIGLFAWWVREALIYGHEEYRILAGCTYESNTSAFARLFHSVCFEGCNANLSNRLVKDASNRLINDAMQLIERCRAKDSKSRPTMEDVVQEMETWGLT</sequence>
<protein>
    <submittedName>
        <fullName evidence="1">Uncharacterized protein</fullName>
    </submittedName>
</protein>
<evidence type="ECO:0000313" key="1">
    <source>
        <dbReference type="EMBL" id="KIL59143.1"/>
    </source>
</evidence>
<evidence type="ECO:0000313" key="2">
    <source>
        <dbReference type="Proteomes" id="UP000054549"/>
    </source>
</evidence>
<accession>A0A0C2WS46</accession>
<dbReference type="Gene3D" id="1.10.510.10">
    <property type="entry name" value="Transferase(Phosphotransferase) domain 1"/>
    <property type="match status" value="1"/>
</dbReference>
<reference evidence="1 2" key="1">
    <citation type="submission" date="2014-04" db="EMBL/GenBank/DDBJ databases">
        <title>Evolutionary Origins and Diversification of the Mycorrhizal Mutualists.</title>
        <authorList>
            <consortium name="DOE Joint Genome Institute"/>
            <consortium name="Mycorrhizal Genomics Consortium"/>
            <person name="Kohler A."/>
            <person name="Kuo A."/>
            <person name="Nagy L.G."/>
            <person name="Floudas D."/>
            <person name="Copeland A."/>
            <person name="Barry K.W."/>
            <person name="Cichocki N."/>
            <person name="Veneault-Fourrey C."/>
            <person name="LaButti K."/>
            <person name="Lindquist E.A."/>
            <person name="Lipzen A."/>
            <person name="Lundell T."/>
            <person name="Morin E."/>
            <person name="Murat C."/>
            <person name="Riley R."/>
            <person name="Ohm R."/>
            <person name="Sun H."/>
            <person name="Tunlid A."/>
            <person name="Henrissat B."/>
            <person name="Grigoriev I.V."/>
            <person name="Hibbett D.S."/>
            <person name="Martin F."/>
        </authorList>
    </citation>
    <scope>NUCLEOTIDE SEQUENCE [LARGE SCALE GENOMIC DNA]</scope>
    <source>
        <strain evidence="1 2">Koide BX008</strain>
    </source>
</reference>
<organism evidence="1 2">
    <name type="scientific">Amanita muscaria (strain Koide BX008)</name>
    <dbReference type="NCBI Taxonomy" id="946122"/>
    <lineage>
        <taxon>Eukaryota</taxon>
        <taxon>Fungi</taxon>
        <taxon>Dikarya</taxon>
        <taxon>Basidiomycota</taxon>
        <taxon>Agaricomycotina</taxon>
        <taxon>Agaricomycetes</taxon>
        <taxon>Agaricomycetidae</taxon>
        <taxon>Agaricales</taxon>
        <taxon>Pluteineae</taxon>
        <taxon>Amanitaceae</taxon>
        <taxon>Amanita</taxon>
    </lineage>
</organism>
<keyword evidence="2" id="KW-1185">Reference proteome</keyword>
<dbReference type="AlphaFoldDB" id="A0A0C2WS46"/>
<proteinExistence type="predicted"/>